<dbReference type="GO" id="GO:0004930">
    <property type="term" value="F:G protein-coupled receptor activity"/>
    <property type="evidence" value="ECO:0007669"/>
    <property type="project" value="InterPro"/>
</dbReference>
<evidence type="ECO:0000256" key="5">
    <source>
        <dbReference type="ARBA" id="ARBA00023157"/>
    </source>
</evidence>
<dbReference type="InterPro" id="IPR003599">
    <property type="entry name" value="Ig_sub"/>
</dbReference>
<evidence type="ECO:0000259" key="8">
    <source>
        <dbReference type="PROSITE" id="PS50227"/>
    </source>
</evidence>
<evidence type="ECO:0000256" key="6">
    <source>
        <dbReference type="ARBA" id="ARBA00023170"/>
    </source>
</evidence>
<dbReference type="Gene3D" id="1.20.1070.10">
    <property type="entry name" value="Rhodopsin 7-helix transmembrane proteins"/>
    <property type="match status" value="1"/>
</dbReference>
<dbReference type="InterPro" id="IPR036179">
    <property type="entry name" value="Ig-like_dom_sf"/>
</dbReference>
<dbReference type="SUPFAM" id="SSF48726">
    <property type="entry name" value="Immunoglobulin"/>
    <property type="match status" value="1"/>
</dbReference>
<dbReference type="InterPro" id="IPR013151">
    <property type="entry name" value="Immunoglobulin_dom"/>
</dbReference>
<dbReference type="Pfam" id="PF13855">
    <property type="entry name" value="LRR_8"/>
    <property type="match status" value="1"/>
</dbReference>
<feature type="transmembrane region" description="Helical" evidence="7">
    <location>
        <begin position="795"/>
        <end position="820"/>
    </location>
</feature>
<dbReference type="PANTHER" id="PTHR45930">
    <property type="entry name" value="G-PROTEIN COUPLED RECEPTOR 124-LIKE PROTEIN"/>
    <property type="match status" value="1"/>
</dbReference>
<keyword evidence="2" id="KW-0433">Leucine-rich repeat</keyword>
<sequence length="1072" mass="121014">MIELKGEKNIERAVFGKSGGISLGKKDCNNSTAAGQVRTRTRTPVNCSRTPCSYLAEAGVIDCSQQHFDKIAHTARLNAPKSVFYPSAVGDRIRLLNLSGNAFRSINSSSFSSLRHPEALEVLDISHNTLVFISPGAFKALSNLKILLLNDNQLHALDRLSFADLESLEELNLDSNLLSSFPDRTFAPLIKLRRISIMSNQLSCDCQIADLLRFVKDERVQVSNRTVCMFPYSLRGMQIASLNVKTLKRSCGKGDFNPAIFDLEPASHVIVYPGDQKNITCRISKSNEIYMEWLKNNVPFPDSSRLITRRYNDGQFLYVELCLNPVIWEDEGDWTCYVEQDGSVLRNTIRVTPVLVNTVQCVEEWQADEKGEIIWAVSKQGLATAKCPNGPANARAYRQCKHGKWEAPNTSQCSYTSPVIEHFLTLLHHRRTSVYVDELLRIKRRPAEMSAYETRLAGWLVGNATGLSSRQTLAALNFILQSGFARTELNGELMRQYLQRLLLGDQIIQEDNLAICQHLFAKGYHGTEAETMKGGFLALHDGTKFSCREQQFVELLPKTGGASLRIPRLTIDQFSSLTIVRVLWLSNSNIFKSKHTSDGKWIVMGEVYGVAIKHIPLRSSKSDSIPEEMVAAEKSDDFYGFLVSYQVKKTIDQIQLGVWNDEEGWKLIKETNCLLRRVGPNNVLFACSRIFFTSNVDENIKYFAAMQNTSYQELLLQGKLSKVVRNVGQRKFGREVHTEAEKIALYGAIMEMYFIAYGIPLIAISTVLATDSLSYDASPKLCFPLQMVRIRMITYAVYAPIFICIIFILGIIVIILRLLIKINRLSVGHICKHLNQSDFTYTPDFFKDLSLWVLLLILALYSIDCYAAAAHVNQLNDLSLPVRTFNSYCNAIFNVLLAFAIFYAFTLESIRTILREVRDSDRSACVAKPLVKVPYICRESSTAASLRQGCKLPPCKESSAGYFHEEWVRISKIELIVQSLLNTVVQKECAIAELRRRLQKLRSFLFICDHWTSESLAIVRSTAMVTNDKNAGRYKFARNGNNKVDMRQALRTDVTALATSKRSVKDHALWLT</sequence>
<dbReference type="Gene3D" id="3.80.10.10">
    <property type="entry name" value="Ribonuclease Inhibitor"/>
    <property type="match status" value="1"/>
</dbReference>
<dbReference type="SUPFAM" id="SSF52058">
    <property type="entry name" value="L domain-like"/>
    <property type="match status" value="1"/>
</dbReference>
<dbReference type="SMART" id="SM00082">
    <property type="entry name" value="LRRCT"/>
    <property type="match status" value="1"/>
</dbReference>
<organism evidence="10 11">
    <name type="scientific">Setaria digitata</name>
    <dbReference type="NCBI Taxonomy" id="48799"/>
    <lineage>
        <taxon>Eukaryota</taxon>
        <taxon>Metazoa</taxon>
        <taxon>Ecdysozoa</taxon>
        <taxon>Nematoda</taxon>
        <taxon>Chromadorea</taxon>
        <taxon>Rhabditida</taxon>
        <taxon>Spirurina</taxon>
        <taxon>Spiruromorpha</taxon>
        <taxon>Filarioidea</taxon>
        <taxon>Setariidae</taxon>
        <taxon>Setaria</taxon>
    </lineage>
</organism>
<keyword evidence="7" id="KW-0812">Transmembrane</keyword>
<dbReference type="CDD" id="cd00096">
    <property type="entry name" value="Ig"/>
    <property type="match status" value="1"/>
</dbReference>
<dbReference type="PROSITE" id="PS50227">
    <property type="entry name" value="G_PROTEIN_RECEP_F2_3"/>
    <property type="match status" value="1"/>
</dbReference>
<evidence type="ECO:0000259" key="9">
    <source>
        <dbReference type="PROSITE" id="PS50835"/>
    </source>
</evidence>
<keyword evidence="6" id="KW-0675">Receptor</keyword>
<dbReference type="InterPro" id="IPR003591">
    <property type="entry name" value="Leu-rich_rpt_typical-subtyp"/>
</dbReference>
<evidence type="ECO:0000256" key="3">
    <source>
        <dbReference type="ARBA" id="ARBA00022729"/>
    </source>
</evidence>
<dbReference type="GO" id="GO:0007166">
    <property type="term" value="P:cell surface receptor signaling pathway"/>
    <property type="evidence" value="ECO:0007669"/>
    <property type="project" value="TreeGrafter"/>
</dbReference>
<dbReference type="InterPro" id="IPR000483">
    <property type="entry name" value="Cys-rich_flank_reg_C"/>
</dbReference>
<evidence type="ECO:0000313" key="11">
    <source>
        <dbReference type="WBParaSite" id="sdigi.contig103.g4382.t1"/>
    </source>
</evidence>
<keyword evidence="5" id="KW-1015">Disulfide bond</keyword>
<keyword evidence="4" id="KW-0677">Repeat</keyword>
<dbReference type="InterPro" id="IPR032675">
    <property type="entry name" value="LRR_dom_sf"/>
</dbReference>
<feature type="domain" description="Ig-like" evidence="9">
    <location>
        <begin position="258"/>
        <end position="352"/>
    </location>
</feature>
<dbReference type="InterPro" id="IPR013783">
    <property type="entry name" value="Ig-like_fold"/>
</dbReference>
<accession>A0A915PCR8</accession>
<evidence type="ECO:0000313" key="10">
    <source>
        <dbReference type="Proteomes" id="UP000887581"/>
    </source>
</evidence>
<evidence type="ECO:0000256" key="1">
    <source>
        <dbReference type="ARBA" id="ARBA00007343"/>
    </source>
</evidence>
<dbReference type="PROSITE" id="PS51450">
    <property type="entry name" value="LRR"/>
    <property type="match status" value="1"/>
</dbReference>
<dbReference type="InterPro" id="IPR001879">
    <property type="entry name" value="GPCR_2_extracellular_dom"/>
</dbReference>
<protein>
    <submittedName>
        <fullName evidence="11">Ig-like domain-containing protein</fullName>
    </submittedName>
</protein>
<feature type="transmembrane region" description="Helical" evidence="7">
    <location>
        <begin position="851"/>
        <end position="873"/>
    </location>
</feature>
<keyword evidence="3" id="KW-0732">Signal</keyword>
<evidence type="ECO:0000256" key="7">
    <source>
        <dbReference type="SAM" id="Phobius"/>
    </source>
</evidence>
<dbReference type="AlphaFoldDB" id="A0A915PCR8"/>
<dbReference type="Pfam" id="PF00047">
    <property type="entry name" value="ig"/>
    <property type="match status" value="1"/>
</dbReference>
<feature type="transmembrane region" description="Helical" evidence="7">
    <location>
        <begin position="885"/>
        <end position="905"/>
    </location>
</feature>
<dbReference type="Gene3D" id="2.60.40.10">
    <property type="entry name" value="Immunoglobulins"/>
    <property type="match status" value="1"/>
</dbReference>
<dbReference type="InterPro" id="IPR007110">
    <property type="entry name" value="Ig-like_dom"/>
</dbReference>
<dbReference type="GO" id="GO:0005886">
    <property type="term" value="C:plasma membrane"/>
    <property type="evidence" value="ECO:0007669"/>
    <property type="project" value="TreeGrafter"/>
</dbReference>
<evidence type="ECO:0000256" key="4">
    <source>
        <dbReference type="ARBA" id="ARBA00022737"/>
    </source>
</evidence>
<dbReference type="PROSITE" id="PS50835">
    <property type="entry name" value="IG_LIKE"/>
    <property type="match status" value="1"/>
</dbReference>
<feature type="domain" description="G-protein coupled receptors family 2 profile 1" evidence="8">
    <location>
        <begin position="361"/>
        <end position="417"/>
    </location>
</feature>
<keyword evidence="7" id="KW-1133">Transmembrane helix</keyword>
<evidence type="ECO:0000256" key="2">
    <source>
        <dbReference type="ARBA" id="ARBA00022614"/>
    </source>
</evidence>
<dbReference type="WBParaSite" id="sdigi.contig103.g4382.t1">
    <property type="protein sequence ID" value="sdigi.contig103.g4382.t1"/>
    <property type="gene ID" value="sdigi.contig103.g4382"/>
</dbReference>
<dbReference type="Proteomes" id="UP000887581">
    <property type="component" value="Unplaced"/>
</dbReference>
<dbReference type="SMART" id="SM00409">
    <property type="entry name" value="IG"/>
    <property type="match status" value="1"/>
</dbReference>
<keyword evidence="7" id="KW-0472">Membrane</keyword>
<feature type="transmembrane region" description="Helical" evidence="7">
    <location>
        <begin position="752"/>
        <end position="775"/>
    </location>
</feature>
<keyword evidence="10" id="KW-1185">Reference proteome</keyword>
<dbReference type="PANTHER" id="PTHR45930:SF4">
    <property type="entry name" value="ADHESION G PROTEIN-COUPLED RECEPTOR A3"/>
    <property type="match status" value="1"/>
</dbReference>
<name>A0A915PCR8_9BILA</name>
<dbReference type="InterPro" id="IPR001611">
    <property type="entry name" value="Leu-rich_rpt"/>
</dbReference>
<proteinExistence type="inferred from homology"/>
<dbReference type="InterPro" id="IPR051963">
    <property type="entry name" value="Adhesion_GPCR_A"/>
</dbReference>
<comment type="similarity">
    <text evidence="1">Belongs to the G-protein coupled receptor 2 family. Adhesion G-protein coupled receptor (ADGR) subfamily.</text>
</comment>
<dbReference type="SMART" id="SM00369">
    <property type="entry name" value="LRR_TYP"/>
    <property type="match status" value="4"/>
</dbReference>
<reference evidence="11" key="1">
    <citation type="submission" date="2022-11" db="UniProtKB">
        <authorList>
            <consortium name="WormBaseParasite"/>
        </authorList>
    </citation>
    <scope>IDENTIFICATION</scope>
</reference>